<dbReference type="Pfam" id="PF13853">
    <property type="entry name" value="7tm_4"/>
    <property type="match status" value="2"/>
</dbReference>
<evidence type="ECO:0000256" key="11">
    <source>
        <dbReference type="RuleBase" id="RU000688"/>
    </source>
</evidence>
<evidence type="ECO:0000256" key="4">
    <source>
        <dbReference type="ARBA" id="ARBA00022692"/>
    </source>
</evidence>
<keyword evidence="6 12" id="KW-1133">Transmembrane helix</keyword>
<dbReference type="GO" id="GO:0005886">
    <property type="term" value="C:plasma membrane"/>
    <property type="evidence" value="ECO:0007669"/>
    <property type="project" value="UniProtKB-SubCell"/>
</dbReference>
<comment type="subcellular location">
    <subcellularLocation>
        <location evidence="1">Cell membrane</location>
        <topology evidence="1">Multi-pass membrane protein</topology>
    </subcellularLocation>
</comment>
<keyword evidence="8 12" id="KW-0472">Membrane</keyword>
<feature type="domain" description="G-protein coupled receptors family 1 profile" evidence="13">
    <location>
        <begin position="359"/>
        <end position="608"/>
    </location>
</feature>
<dbReference type="AlphaFoldDB" id="A0A6P7WGN0"/>
<dbReference type="FunFam" id="1.20.1070.10:FF:000001">
    <property type="entry name" value="Olfactory receptor"/>
    <property type="match status" value="2"/>
</dbReference>
<evidence type="ECO:0000256" key="1">
    <source>
        <dbReference type="ARBA" id="ARBA00004651"/>
    </source>
</evidence>
<dbReference type="PROSITE" id="PS00237">
    <property type="entry name" value="G_PROTEIN_RECEP_F1_1"/>
    <property type="match status" value="2"/>
</dbReference>
<dbReference type="PRINTS" id="PR00237">
    <property type="entry name" value="GPCRRHODOPSN"/>
</dbReference>
<evidence type="ECO:0000256" key="5">
    <source>
        <dbReference type="ARBA" id="ARBA00022725"/>
    </source>
</evidence>
<feature type="transmembrane region" description="Helical" evidence="12">
    <location>
        <begin position="420"/>
        <end position="438"/>
    </location>
</feature>
<keyword evidence="10 11" id="KW-0807">Transducer</keyword>
<keyword evidence="14" id="KW-1185">Reference proteome</keyword>
<dbReference type="PRINTS" id="PR00245">
    <property type="entry name" value="OLFACTORYR"/>
</dbReference>
<feature type="transmembrane region" description="Helical" evidence="12">
    <location>
        <begin position="26"/>
        <end position="48"/>
    </location>
</feature>
<dbReference type="InParanoid" id="A0A6P7WGN0"/>
<keyword evidence="5" id="KW-0552">Olfaction</keyword>
<feature type="transmembrane region" description="Helical" evidence="12">
    <location>
        <begin position="140"/>
        <end position="158"/>
    </location>
</feature>
<feature type="transmembrane region" description="Helical" evidence="12">
    <location>
        <begin position="98"/>
        <end position="120"/>
    </location>
</feature>
<dbReference type="SUPFAM" id="SSF81321">
    <property type="entry name" value="Family A G protein-coupled receptor-like"/>
    <property type="match status" value="2"/>
</dbReference>
<evidence type="ECO:0000259" key="13">
    <source>
        <dbReference type="PROSITE" id="PS50262"/>
    </source>
</evidence>
<dbReference type="KEGG" id="muo:115457122"/>
<dbReference type="PANTHER" id="PTHR26452">
    <property type="entry name" value="OLFACTORY RECEPTOR"/>
    <property type="match status" value="1"/>
</dbReference>
<evidence type="ECO:0000256" key="6">
    <source>
        <dbReference type="ARBA" id="ARBA00022989"/>
    </source>
</evidence>
<keyword evidence="2" id="KW-1003">Cell membrane</keyword>
<organism evidence="14 15">
    <name type="scientific">Microcaecilia unicolor</name>
    <dbReference type="NCBI Taxonomy" id="1415580"/>
    <lineage>
        <taxon>Eukaryota</taxon>
        <taxon>Metazoa</taxon>
        <taxon>Chordata</taxon>
        <taxon>Craniata</taxon>
        <taxon>Vertebrata</taxon>
        <taxon>Euteleostomi</taxon>
        <taxon>Amphibia</taxon>
        <taxon>Gymnophiona</taxon>
        <taxon>Siphonopidae</taxon>
        <taxon>Microcaecilia</taxon>
    </lineage>
</organism>
<dbReference type="GO" id="GO:0004984">
    <property type="term" value="F:olfactory receptor activity"/>
    <property type="evidence" value="ECO:0007669"/>
    <property type="project" value="InterPro"/>
</dbReference>
<proteinExistence type="inferred from homology"/>
<keyword evidence="7 11" id="KW-0297">G-protein coupled receptor</keyword>
<feature type="transmembrane region" description="Helical" evidence="12">
    <location>
        <begin position="378"/>
        <end position="400"/>
    </location>
</feature>
<feature type="transmembrane region" description="Helical" evidence="12">
    <location>
        <begin position="556"/>
        <end position="578"/>
    </location>
</feature>
<evidence type="ECO:0000256" key="9">
    <source>
        <dbReference type="ARBA" id="ARBA00023170"/>
    </source>
</evidence>
<evidence type="ECO:0000256" key="10">
    <source>
        <dbReference type="ARBA" id="ARBA00023224"/>
    </source>
</evidence>
<feature type="transmembrane region" description="Helical" evidence="12">
    <location>
        <begin position="345"/>
        <end position="366"/>
    </location>
</feature>
<dbReference type="Gene3D" id="1.20.1070.10">
    <property type="entry name" value="Rhodopsin 7-helix transmembrane proteins"/>
    <property type="match status" value="2"/>
</dbReference>
<dbReference type="InterPro" id="IPR000276">
    <property type="entry name" value="GPCR_Rhodpsn"/>
</dbReference>
<feature type="transmembrane region" description="Helical" evidence="12">
    <location>
        <begin position="590"/>
        <end position="610"/>
    </location>
</feature>
<evidence type="ECO:0000256" key="2">
    <source>
        <dbReference type="ARBA" id="ARBA00022475"/>
    </source>
</evidence>
<dbReference type="InterPro" id="IPR000725">
    <property type="entry name" value="Olfact_rcpt"/>
</dbReference>
<accession>A0A6P7WGN0</accession>
<keyword evidence="4 11" id="KW-0812">Transmembrane</keyword>
<dbReference type="InterPro" id="IPR050516">
    <property type="entry name" value="Olfactory_GPCR"/>
</dbReference>
<evidence type="ECO:0000256" key="7">
    <source>
        <dbReference type="ARBA" id="ARBA00023040"/>
    </source>
</evidence>
<dbReference type="OrthoDB" id="9975554at2759"/>
<dbReference type="GeneID" id="115457122"/>
<evidence type="ECO:0000313" key="15">
    <source>
        <dbReference type="RefSeq" id="XP_030042407.1"/>
    </source>
</evidence>
<feature type="transmembrane region" description="Helical" evidence="12">
    <location>
        <begin position="238"/>
        <end position="260"/>
    </location>
</feature>
<evidence type="ECO:0000256" key="12">
    <source>
        <dbReference type="SAM" id="Phobius"/>
    </source>
</evidence>
<sequence length="628" mass="71336">MDVKNQTIPSEFIILGFSNIMEFQEIFFGILLLIYLTTLAGNIGIIVVTRLDVCLHKPMYFFLMNLSFLDICYTSTTVPKMLENLSMEKKTISYVGCITQLYFFVSFVGTECVLLAVMAYDRYVAICNPLRYTIIMSKMVCGNLAASCWIAGMANSAIHTYFTFRLPFCGANELNYFFCDIPPLLSLACADTSINEATLLTIGVFIGWTPFLCIIMSYIYIISTILKIRSTKGRHKAFSTCGSHLTMVLLYYGSAIFTYVRPISSYSLNKDRLVSMLYSFVTPMLNPIIYTLKNKEVKSALKKVLKTRRALKVKNRVETEIRNYTAPSKFIFVWFSDLPKLQTSLFGLISLIYFVTWVGNAVILIVTRLDVTLHKPMYFFLGILSFLDICYTSATVPKILDNLLKEKKSISFEGCLVQMYFFLCFLGTECVLLAVMAYDRYVAICNPLQYLIIMNKKVCGSLATFCWTVGLVNSTIHTYFTFTLPFCASNELNYFFCDIPPLLALSCADTSVNEIILLVAGTLLAWAPCLCIITSYVYIISAILKINSREGRQKAFSTCSSHITVVIFFYATAIFTYMRPISSYSLDRDRLLSLLYSFLTPMLNPAIYTLKNKDVKRALKKTFLMKTF</sequence>
<protein>
    <submittedName>
        <fullName evidence="15">Olfactory receptor 2M2-like</fullName>
    </submittedName>
</protein>
<feature type="transmembrane region" description="Helical" evidence="12">
    <location>
        <begin position="515"/>
        <end position="544"/>
    </location>
</feature>
<dbReference type="InterPro" id="IPR017452">
    <property type="entry name" value="GPCR_Rhodpsn_7TM"/>
</dbReference>
<feature type="transmembrane region" description="Helical" evidence="12">
    <location>
        <begin position="205"/>
        <end position="226"/>
    </location>
</feature>
<evidence type="ECO:0000313" key="14">
    <source>
        <dbReference type="Proteomes" id="UP000515156"/>
    </source>
</evidence>
<gene>
    <name evidence="15" type="primary">LOC115457122</name>
</gene>
<evidence type="ECO:0000256" key="8">
    <source>
        <dbReference type="ARBA" id="ARBA00023136"/>
    </source>
</evidence>
<feature type="domain" description="G-protein coupled receptors family 1 profile" evidence="13">
    <location>
        <begin position="41"/>
        <end position="290"/>
    </location>
</feature>
<feature type="transmembrane region" description="Helical" evidence="12">
    <location>
        <begin position="60"/>
        <end position="78"/>
    </location>
</feature>
<name>A0A6P7WGN0_9AMPH</name>
<dbReference type="PROSITE" id="PS50262">
    <property type="entry name" value="G_PROTEIN_RECEP_F1_2"/>
    <property type="match status" value="2"/>
</dbReference>
<comment type="similarity">
    <text evidence="11">Belongs to the G-protein coupled receptor 1 family.</text>
</comment>
<dbReference type="RefSeq" id="XP_030042407.1">
    <property type="nucleotide sequence ID" value="XM_030186547.1"/>
</dbReference>
<reference evidence="15" key="1">
    <citation type="submission" date="2025-08" db="UniProtKB">
        <authorList>
            <consortium name="RefSeq"/>
        </authorList>
    </citation>
    <scope>IDENTIFICATION</scope>
</reference>
<keyword evidence="3" id="KW-0716">Sensory transduction</keyword>
<dbReference type="GO" id="GO:0004930">
    <property type="term" value="F:G protein-coupled receptor activity"/>
    <property type="evidence" value="ECO:0007669"/>
    <property type="project" value="UniProtKB-KW"/>
</dbReference>
<dbReference type="Proteomes" id="UP000515156">
    <property type="component" value="Chromosome 14"/>
</dbReference>
<evidence type="ECO:0000256" key="3">
    <source>
        <dbReference type="ARBA" id="ARBA00022606"/>
    </source>
</evidence>
<keyword evidence="9 11" id="KW-0675">Receptor</keyword>
<dbReference type="CDD" id="cd15231">
    <property type="entry name" value="7tmA_OR5V1-like"/>
    <property type="match status" value="1"/>
</dbReference>